<comment type="subcellular location">
    <subcellularLocation>
        <location evidence="1">Membrane</location>
        <topology evidence="1">Single-pass membrane protein</topology>
    </subcellularLocation>
</comment>
<evidence type="ECO:0000256" key="2">
    <source>
        <dbReference type="ARBA" id="ARBA00022692"/>
    </source>
</evidence>
<evidence type="ECO:0000256" key="4">
    <source>
        <dbReference type="ARBA" id="ARBA00023136"/>
    </source>
</evidence>
<sequence length="69" mass="7420">APRFPQATYTVEVPEDLPVGALVLQLLAEDPDEGTNGQVSYYLGNESLGTFQVEPGSGRIRSAQGLDRE</sequence>
<dbReference type="PANTHER" id="PTHR24028:SF345">
    <property type="entry name" value="PROTOCADHERIN-16-LIKE"/>
    <property type="match status" value="1"/>
</dbReference>
<organism evidence="8 9">
    <name type="scientific">Zapornia atra</name>
    <name type="common">Henderson crake</name>
    <dbReference type="NCBI Taxonomy" id="2585822"/>
    <lineage>
        <taxon>Eukaryota</taxon>
        <taxon>Metazoa</taxon>
        <taxon>Chordata</taxon>
        <taxon>Craniata</taxon>
        <taxon>Vertebrata</taxon>
        <taxon>Euteleostomi</taxon>
        <taxon>Archelosauria</taxon>
        <taxon>Archosauria</taxon>
        <taxon>Dinosauria</taxon>
        <taxon>Saurischia</taxon>
        <taxon>Theropoda</taxon>
        <taxon>Coelurosauria</taxon>
        <taxon>Aves</taxon>
        <taxon>Neognathae</taxon>
        <taxon>Neoaves</taxon>
        <taxon>Gruiformes</taxon>
        <taxon>Rallidae</taxon>
        <taxon>Zapornia</taxon>
    </lineage>
</organism>
<dbReference type="InterPro" id="IPR050174">
    <property type="entry name" value="Protocadherin/Cadherin-CA"/>
</dbReference>
<keyword evidence="6" id="KW-0106">Calcium</keyword>
<dbReference type="Gene3D" id="2.60.40.60">
    <property type="entry name" value="Cadherins"/>
    <property type="match status" value="1"/>
</dbReference>
<dbReference type="GO" id="GO:0005886">
    <property type="term" value="C:plasma membrane"/>
    <property type="evidence" value="ECO:0007669"/>
    <property type="project" value="TreeGrafter"/>
</dbReference>
<keyword evidence="3" id="KW-1133">Transmembrane helix</keyword>
<reference evidence="8 9" key="1">
    <citation type="submission" date="2019-09" db="EMBL/GenBank/DDBJ databases">
        <title>Bird 10,000 Genomes (B10K) Project - Family phase.</title>
        <authorList>
            <person name="Zhang G."/>
        </authorList>
    </citation>
    <scope>NUCLEOTIDE SEQUENCE [LARGE SCALE GENOMIC DNA]</scope>
    <source>
        <strain evidence="8">B10K-DU-011-47</strain>
        <tissue evidence="8">Mixed tissue sample</tissue>
    </source>
</reference>
<keyword evidence="4" id="KW-0472">Membrane</keyword>
<keyword evidence="5" id="KW-0325">Glycoprotein</keyword>
<keyword evidence="9" id="KW-1185">Reference proteome</keyword>
<dbReference type="InterPro" id="IPR015919">
    <property type="entry name" value="Cadherin-like_sf"/>
</dbReference>
<accession>A0A7L3FQW6</accession>
<dbReference type="PRINTS" id="PR00205">
    <property type="entry name" value="CADHERIN"/>
</dbReference>
<dbReference type="GO" id="GO:0005509">
    <property type="term" value="F:calcium ion binding"/>
    <property type="evidence" value="ECO:0007669"/>
    <property type="project" value="UniProtKB-UniRule"/>
</dbReference>
<comment type="caution">
    <text evidence="8">The sequence shown here is derived from an EMBL/GenBank/DDBJ whole genome shotgun (WGS) entry which is preliminary data.</text>
</comment>
<feature type="domain" description="Cadherin" evidence="7">
    <location>
        <begin position="5"/>
        <end position="69"/>
    </location>
</feature>
<evidence type="ECO:0000259" key="7">
    <source>
        <dbReference type="PROSITE" id="PS50268"/>
    </source>
</evidence>
<name>A0A7L3FQW6_9GRUI</name>
<feature type="non-terminal residue" evidence="8">
    <location>
        <position position="69"/>
    </location>
</feature>
<protein>
    <submittedName>
        <fullName evidence="8">PCD16 protein</fullName>
    </submittedName>
</protein>
<dbReference type="CDD" id="cd11304">
    <property type="entry name" value="Cadherin_repeat"/>
    <property type="match status" value="1"/>
</dbReference>
<dbReference type="Proteomes" id="UP000557426">
    <property type="component" value="Unassembled WGS sequence"/>
</dbReference>
<dbReference type="SUPFAM" id="SSF49313">
    <property type="entry name" value="Cadherin-like"/>
    <property type="match status" value="1"/>
</dbReference>
<evidence type="ECO:0000256" key="6">
    <source>
        <dbReference type="PROSITE-ProRule" id="PRU00043"/>
    </source>
</evidence>
<keyword evidence="2" id="KW-0812">Transmembrane</keyword>
<dbReference type="PROSITE" id="PS50268">
    <property type="entry name" value="CADHERIN_2"/>
    <property type="match status" value="1"/>
</dbReference>
<evidence type="ECO:0000256" key="1">
    <source>
        <dbReference type="ARBA" id="ARBA00004167"/>
    </source>
</evidence>
<dbReference type="Pfam" id="PF00028">
    <property type="entry name" value="Cadherin"/>
    <property type="match status" value="1"/>
</dbReference>
<feature type="non-terminal residue" evidence="8">
    <location>
        <position position="1"/>
    </location>
</feature>
<dbReference type="EMBL" id="VZTU01024939">
    <property type="protein sequence ID" value="NXT82279.1"/>
    <property type="molecule type" value="Genomic_DNA"/>
</dbReference>
<gene>
    <name evidence="8" type="primary">Dchs1_1</name>
    <name evidence="8" type="ORF">ZAPATR_R14207</name>
</gene>
<dbReference type="GO" id="GO:0007156">
    <property type="term" value="P:homophilic cell adhesion via plasma membrane adhesion molecules"/>
    <property type="evidence" value="ECO:0007669"/>
    <property type="project" value="InterPro"/>
</dbReference>
<dbReference type="AlphaFoldDB" id="A0A7L3FQW6"/>
<evidence type="ECO:0000313" key="9">
    <source>
        <dbReference type="Proteomes" id="UP000557426"/>
    </source>
</evidence>
<evidence type="ECO:0000256" key="5">
    <source>
        <dbReference type="ARBA" id="ARBA00023180"/>
    </source>
</evidence>
<evidence type="ECO:0000256" key="3">
    <source>
        <dbReference type="ARBA" id="ARBA00022989"/>
    </source>
</evidence>
<proteinExistence type="predicted"/>
<evidence type="ECO:0000313" key="8">
    <source>
        <dbReference type="EMBL" id="NXT82279.1"/>
    </source>
</evidence>
<dbReference type="PANTHER" id="PTHR24028">
    <property type="entry name" value="CADHERIN-87A"/>
    <property type="match status" value="1"/>
</dbReference>
<dbReference type="InterPro" id="IPR002126">
    <property type="entry name" value="Cadherin-like_dom"/>
</dbReference>